<gene>
    <name evidence="2" type="ORF">ACFFJD_06395</name>
</gene>
<evidence type="ECO:0000259" key="1">
    <source>
        <dbReference type="Pfam" id="PF14594"/>
    </source>
</evidence>
<keyword evidence="3" id="KW-1185">Reference proteome</keyword>
<comment type="caution">
    <text evidence="2">The sequence shown here is derived from an EMBL/GenBank/DDBJ whole genome shotgun (WGS) entry which is preliminary data.</text>
</comment>
<reference evidence="2 3" key="1">
    <citation type="submission" date="2024-09" db="EMBL/GenBank/DDBJ databases">
        <authorList>
            <person name="Sun Q."/>
            <person name="Mori K."/>
        </authorList>
    </citation>
    <scope>NUCLEOTIDE SEQUENCE [LARGE SCALE GENOMIC DNA]</scope>
    <source>
        <strain evidence="2 3">CCM 7957</strain>
    </source>
</reference>
<evidence type="ECO:0000313" key="3">
    <source>
        <dbReference type="Proteomes" id="UP001589783"/>
    </source>
</evidence>
<feature type="domain" description="Gp28/Gp37-like" evidence="1">
    <location>
        <begin position="39"/>
        <end position="511"/>
    </location>
</feature>
<sequence>MASAVVTAEQEIRLDGVRTRVMDRRRIEAVALAAKPEVIICDKQWQKVCYLQNELLADAEEIANDTGEADITIPGRHRLAAWLLSKQNQPADVHMIIETPYKRWAGKCQSIQRVVAGGEMVAIKLHFLHDYDRAKKMYLFAVPASPAEVQPLKAMPWVGPSVTGVNTYALTNAWRNQSPLNMLPGDILDPGNWSNYLPENWWTTWVPNNPLTDGSRWTAMSARFPALHDHVLPTLLDGGLHMSVQRWMPGDPPIPGVRLSGEHAVRVFKTVDKSGYVGYTGTIADGILNTVGVMAEDFINEVRTELAREVPEEYKLPGIFGTHKSAPAIVIPEGEYTPLSSSTMTLHKAIAYAMITGGKSPQWVNSLAKLAANAALGWLGATIGNPGLALGVFDFLVEDTILAFHRLPNFVRADMMGPDADWEMWVQGPGVGATLSTLQAMRVGLWDSRFYTSYQAEVEPAAMGWKLGKHYDLMDRLTFEIGGGLYVDNLTRWGVSWSATEPVRYRLTIGDGRAEEAPAAKATRYKESLLAVIQQQGVLSDGGTM</sequence>
<accession>A0ABV6H6G9</accession>
<organism evidence="2 3">
    <name type="scientific">Gordonia phosphorivorans</name>
    <dbReference type="NCBI Taxonomy" id="1056982"/>
    <lineage>
        <taxon>Bacteria</taxon>
        <taxon>Bacillati</taxon>
        <taxon>Actinomycetota</taxon>
        <taxon>Actinomycetes</taxon>
        <taxon>Mycobacteriales</taxon>
        <taxon>Gordoniaceae</taxon>
        <taxon>Gordonia</taxon>
    </lineage>
</organism>
<dbReference type="Pfam" id="PF14594">
    <property type="entry name" value="Sipho_Gp37"/>
    <property type="match status" value="1"/>
</dbReference>
<dbReference type="InterPro" id="IPR029432">
    <property type="entry name" value="Gp28/Gp37-like_dom"/>
</dbReference>
<protein>
    <recommendedName>
        <fullName evidence="1">Gp28/Gp37-like domain-containing protein</fullName>
    </recommendedName>
</protein>
<evidence type="ECO:0000313" key="2">
    <source>
        <dbReference type="EMBL" id="MFC0314478.1"/>
    </source>
</evidence>
<dbReference type="EMBL" id="JBHLWV010000016">
    <property type="protein sequence ID" value="MFC0314478.1"/>
    <property type="molecule type" value="Genomic_DNA"/>
</dbReference>
<proteinExistence type="predicted"/>
<name>A0ABV6H6G9_9ACTN</name>
<dbReference type="Proteomes" id="UP001589783">
    <property type="component" value="Unassembled WGS sequence"/>
</dbReference>
<dbReference type="RefSeq" id="WP_382362299.1">
    <property type="nucleotide sequence ID" value="NZ_JBHLWV010000016.1"/>
</dbReference>